<accession>A0AAW0N0Z0</accession>
<dbReference type="GO" id="GO:0032933">
    <property type="term" value="P:SREBP signaling pathway"/>
    <property type="evidence" value="ECO:0007669"/>
    <property type="project" value="InterPro"/>
</dbReference>
<evidence type="ECO:0000256" key="2">
    <source>
        <dbReference type="ARBA" id="ARBA00004308"/>
    </source>
</evidence>
<reference evidence="8" key="1">
    <citation type="submission" date="2024-04" db="EMBL/GenBank/DDBJ databases">
        <title>Salinicola lusitanus LLJ914,a marine bacterium isolated from the Okinawa Trough.</title>
        <authorList>
            <person name="Li J."/>
        </authorList>
    </citation>
    <scope>NUCLEOTIDE SEQUENCE [LARGE SCALE GENOMIC DNA]</scope>
</reference>
<comment type="caution">
    <text evidence="7">The sequence shown here is derived from an EMBL/GenBank/DDBJ whole genome shotgun (WGS) entry which is preliminary data.</text>
</comment>
<evidence type="ECO:0000256" key="1">
    <source>
        <dbReference type="ARBA" id="ARBA00004240"/>
    </source>
</evidence>
<keyword evidence="8" id="KW-1185">Reference proteome</keyword>
<evidence type="ECO:0000313" key="8">
    <source>
        <dbReference type="Proteomes" id="UP001460270"/>
    </source>
</evidence>
<dbReference type="GO" id="GO:0005789">
    <property type="term" value="C:endoplasmic reticulum membrane"/>
    <property type="evidence" value="ECO:0007669"/>
    <property type="project" value="InterPro"/>
</dbReference>
<dbReference type="InterPro" id="IPR057042">
    <property type="entry name" value="Beta-prop_SCAP"/>
</dbReference>
<feature type="domain" description="SCAP beta-propeller" evidence="6">
    <location>
        <begin position="1"/>
        <end position="152"/>
    </location>
</feature>
<protein>
    <recommendedName>
        <fullName evidence="6">SCAP beta-propeller domain-containing protein</fullName>
    </recommendedName>
</protein>
<dbReference type="GO" id="GO:0000139">
    <property type="term" value="C:Golgi membrane"/>
    <property type="evidence" value="ECO:0007669"/>
    <property type="project" value="InterPro"/>
</dbReference>
<keyword evidence="3" id="KW-0256">Endoplasmic reticulum</keyword>
<dbReference type="GO" id="GO:0045540">
    <property type="term" value="P:regulation of cholesterol biosynthetic process"/>
    <property type="evidence" value="ECO:0007669"/>
    <property type="project" value="TreeGrafter"/>
</dbReference>
<evidence type="ECO:0000256" key="5">
    <source>
        <dbReference type="SAM" id="MobiDB-lite"/>
    </source>
</evidence>
<dbReference type="Pfam" id="PF24017">
    <property type="entry name" value="Beta-prop_SCAP"/>
    <property type="match status" value="1"/>
</dbReference>
<dbReference type="AlphaFoldDB" id="A0AAW0N0Z0"/>
<organism evidence="7 8">
    <name type="scientific">Mugilogobius chulae</name>
    <name type="common">yellowstripe goby</name>
    <dbReference type="NCBI Taxonomy" id="88201"/>
    <lineage>
        <taxon>Eukaryota</taxon>
        <taxon>Metazoa</taxon>
        <taxon>Chordata</taxon>
        <taxon>Craniata</taxon>
        <taxon>Vertebrata</taxon>
        <taxon>Euteleostomi</taxon>
        <taxon>Actinopterygii</taxon>
        <taxon>Neopterygii</taxon>
        <taxon>Teleostei</taxon>
        <taxon>Neoteleostei</taxon>
        <taxon>Acanthomorphata</taxon>
        <taxon>Gobiaria</taxon>
        <taxon>Gobiiformes</taxon>
        <taxon>Gobioidei</taxon>
        <taxon>Gobiidae</taxon>
        <taxon>Gobionellinae</taxon>
        <taxon>Mugilogobius</taxon>
    </lineage>
</organism>
<name>A0AAW0N0Z0_9GOBI</name>
<evidence type="ECO:0000256" key="3">
    <source>
        <dbReference type="ARBA" id="ARBA00022824"/>
    </source>
</evidence>
<evidence type="ECO:0000259" key="6">
    <source>
        <dbReference type="Pfam" id="PF24017"/>
    </source>
</evidence>
<evidence type="ECO:0000313" key="7">
    <source>
        <dbReference type="EMBL" id="KAK7886463.1"/>
    </source>
</evidence>
<dbReference type="EMBL" id="JBBPFD010000019">
    <property type="protein sequence ID" value="KAK7886463.1"/>
    <property type="molecule type" value="Genomic_DNA"/>
</dbReference>
<sequence>MLLASCCLAGQIRVWDAQTGDCLTVIPKTLRRSSSSSGCWDQRDGWDSSTTGPESDCMCSESQELSMGAEVPSEDEGYPVRRRSTPVRTALFADQPDLTPLIDTNFSSQQEPSACPPTPPRGGFDFGGLVERAYQEYDPPSPSAYPAPSPSSVSSSPPTGAGVLLQGAPAWERLQPDIPPRTEQ</sequence>
<dbReference type="Proteomes" id="UP001460270">
    <property type="component" value="Unassembled WGS sequence"/>
</dbReference>
<proteinExistence type="predicted"/>
<dbReference type="PANTHER" id="PTHR46378">
    <property type="entry name" value="STEROL REGULATORY ELEMENT-BINDING PROTEIN CLEAVAGE-ACTIVATING PROTEIN"/>
    <property type="match status" value="1"/>
</dbReference>
<evidence type="ECO:0000256" key="4">
    <source>
        <dbReference type="ARBA" id="ARBA00023136"/>
    </source>
</evidence>
<feature type="compositionally biased region" description="Pro residues" evidence="5">
    <location>
        <begin position="139"/>
        <end position="149"/>
    </location>
</feature>
<gene>
    <name evidence="7" type="ORF">WMY93_026084</name>
</gene>
<feature type="compositionally biased region" description="Polar residues" evidence="5">
    <location>
        <begin position="102"/>
        <end position="112"/>
    </location>
</feature>
<dbReference type="InterPro" id="IPR030225">
    <property type="entry name" value="SCAP"/>
</dbReference>
<keyword evidence="4" id="KW-0472">Membrane</keyword>
<comment type="subcellular location">
    <subcellularLocation>
        <location evidence="2">Endomembrane system</location>
    </subcellularLocation>
    <subcellularLocation>
        <location evidence="1">Endoplasmic reticulum</location>
    </subcellularLocation>
</comment>
<feature type="region of interest" description="Disordered" evidence="5">
    <location>
        <begin position="96"/>
        <end position="184"/>
    </location>
</feature>
<dbReference type="PANTHER" id="PTHR46378:SF1">
    <property type="entry name" value="STEROL REGULATORY ELEMENT-BINDING PROTEIN CLEAVAGE-ACTIVATING PROTEIN"/>
    <property type="match status" value="1"/>
</dbReference>
<dbReference type="GO" id="GO:0032934">
    <property type="term" value="F:sterol binding"/>
    <property type="evidence" value="ECO:0007669"/>
    <property type="project" value="InterPro"/>
</dbReference>
<dbReference type="GO" id="GO:0032936">
    <property type="term" value="C:SREBP-SCAP complex"/>
    <property type="evidence" value="ECO:0007669"/>
    <property type="project" value="TreeGrafter"/>
</dbReference>